<dbReference type="PANTHER" id="PTHR34216:SF3">
    <property type="entry name" value="POLY-BETA-1,6-N-ACETYL-D-GLUCOSAMINE N-DEACETYLASE"/>
    <property type="match status" value="1"/>
</dbReference>
<proteinExistence type="predicted"/>
<dbReference type="CDD" id="cd10918">
    <property type="entry name" value="CE4_NodB_like_5s_6s"/>
    <property type="match status" value="1"/>
</dbReference>
<dbReference type="Gene3D" id="3.20.20.370">
    <property type="entry name" value="Glycoside hydrolase/deacetylase"/>
    <property type="match status" value="1"/>
</dbReference>
<organism evidence="5 6">
    <name type="scientific">Aerosakkonema funiforme FACHB-1375</name>
    <dbReference type="NCBI Taxonomy" id="2949571"/>
    <lineage>
        <taxon>Bacteria</taxon>
        <taxon>Bacillati</taxon>
        <taxon>Cyanobacteriota</taxon>
        <taxon>Cyanophyceae</taxon>
        <taxon>Oscillatoriophycideae</taxon>
        <taxon>Aerosakkonematales</taxon>
        <taxon>Aerosakkonemataceae</taxon>
        <taxon>Aerosakkonema</taxon>
    </lineage>
</organism>
<accession>A0A926VG39</accession>
<dbReference type="PROSITE" id="PS51677">
    <property type="entry name" value="NODB"/>
    <property type="match status" value="1"/>
</dbReference>
<evidence type="ECO:0000256" key="2">
    <source>
        <dbReference type="ARBA" id="ARBA00022729"/>
    </source>
</evidence>
<dbReference type="EMBL" id="JACJPW010000031">
    <property type="protein sequence ID" value="MBD2182142.1"/>
    <property type="molecule type" value="Genomic_DNA"/>
</dbReference>
<feature type="transmembrane region" description="Helical" evidence="3">
    <location>
        <begin position="12"/>
        <end position="33"/>
    </location>
</feature>
<dbReference type="InterPro" id="IPR051398">
    <property type="entry name" value="Polysacch_Deacetylase"/>
</dbReference>
<dbReference type="AlphaFoldDB" id="A0A926VG39"/>
<dbReference type="InterPro" id="IPR002509">
    <property type="entry name" value="NODB_dom"/>
</dbReference>
<evidence type="ECO:0000313" key="5">
    <source>
        <dbReference type="EMBL" id="MBD2182142.1"/>
    </source>
</evidence>
<dbReference type="SUPFAM" id="SSF88713">
    <property type="entry name" value="Glycoside hydrolase/deacetylase"/>
    <property type="match status" value="1"/>
</dbReference>
<sequence length="293" mass="34383">MKLIKFKFKNFPFGIFIATVASIFTIWLILNFLTPKIPIFGFHSIIDIENPSEKRLQGSPLPEIDYTKQDLSEFLDYLVRHNFWFLSTQDMYDYFIVKFKQIPPEHLGQKPIMITFDDSYKTFYTNLLPVLRDLENKYGKKVKVVLFINPGILAKGESKTAYNLTCRNLRKGFLKGFYDIQSHGHRHKKLTELNTDELIYEIAEAQVKLRRCTQDLDPNKTVASHIAYPYGASNKKVEEYVSKYYLSGYLYNSRMFKIGWLRSNYQIPRLSVNHSKSTQKLIQMAERALTIKN</sequence>
<protein>
    <submittedName>
        <fullName evidence="5">Polysaccharide deacetylase family protein</fullName>
    </submittedName>
</protein>
<keyword evidence="3" id="KW-1133">Transmembrane helix</keyword>
<evidence type="ECO:0000256" key="3">
    <source>
        <dbReference type="SAM" id="Phobius"/>
    </source>
</evidence>
<reference evidence="5" key="1">
    <citation type="journal article" date="2015" name="ISME J.">
        <title>Draft Genome Sequence of Streptomyces incarnatus NRRL8089, which Produces the Nucleoside Antibiotic Sinefungin.</title>
        <authorList>
            <person name="Oshima K."/>
            <person name="Hattori M."/>
            <person name="Shimizu H."/>
            <person name="Fukuda K."/>
            <person name="Nemoto M."/>
            <person name="Inagaki K."/>
            <person name="Tamura T."/>
        </authorList>
    </citation>
    <scope>NUCLEOTIDE SEQUENCE</scope>
    <source>
        <strain evidence="5">FACHB-1375</strain>
    </source>
</reference>
<keyword evidence="6" id="KW-1185">Reference proteome</keyword>
<evidence type="ECO:0000256" key="1">
    <source>
        <dbReference type="ARBA" id="ARBA00004613"/>
    </source>
</evidence>
<evidence type="ECO:0000259" key="4">
    <source>
        <dbReference type="PROSITE" id="PS51677"/>
    </source>
</evidence>
<dbReference type="GO" id="GO:0005576">
    <property type="term" value="C:extracellular region"/>
    <property type="evidence" value="ECO:0007669"/>
    <property type="project" value="UniProtKB-SubCell"/>
</dbReference>
<comment type="caution">
    <text evidence="5">The sequence shown here is derived from an EMBL/GenBank/DDBJ whole genome shotgun (WGS) entry which is preliminary data.</text>
</comment>
<evidence type="ECO:0000313" key="6">
    <source>
        <dbReference type="Proteomes" id="UP000641646"/>
    </source>
</evidence>
<dbReference type="PANTHER" id="PTHR34216">
    <property type="match status" value="1"/>
</dbReference>
<dbReference type="RefSeq" id="WP_190464947.1">
    <property type="nucleotide sequence ID" value="NZ_JACJPW010000031.1"/>
</dbReference>
<dbReference type="GO" id="GO:0005975">
    <property type="term" value="P:carbohydrate metabolic process"/>
    <property type="evidence" value="ECO:0007669"/>
    <property type="project" value="InterPro"/>
</dbReference>
<feature type="domain" description="NodB homology" evidence="4">
    <location>
        <begin position="110"/>
        <end position="293"/>
    </location>
</feature>
<dbReference type="Proteomes" id="UP000641646">
    <property type="component" value="Unassembled WGS sequence"/>
</dbReference>
<keyword evidence="2" id="KW-0732">Signal</keyword>
<keyword evidence="3" id="KW-0472">Membrane</keyword>
<dbReference type="GO" id="GO:0016810">
    <property type="term" value="F:hydrolase activity, acting on carbon-nitrogen (but not peptide) bonds"/>
    <property type="evidence" value="ECO:0007669"/>
    <property type="project" value="InterPro"/>
</dbReference>
<reference evidence="5" key="2">
    <citation type="submission" date="2020-08" db="EMBL/GenBank/DDBJ databases">
        <authorList>
            <person name="Chen M."/>
            <person name="Teng W."/>
            <person name="Zhao L."/>
            <person name="Hu C."/>
            <person name="Zhou Y."/>
            <person name="Han B."/>
            <person name="Song L."/>
            <person name="Shu W."/>
        </authorList>
    </citation>
    <scope>NUCLEOTIDE SEQUENCE</scope>
    <source>
        <strain evidence="5">FACHB-1375</strain>
    </source>
</reference>
<gene>
    <name evidence="5" type="ORF">H6G03_13680</name>
</gene>
<dbReference type="InterPro" id="IPR011330">
    <property type="entry name" value="Glyco_hydro/deAcase_b/a-brl"/>
</dbReference>
<comment type="subcellular location">
    <subcellularLocation>
        <location evidence="1">Secreted</location>
    </subcellularLocation>
</comment>
<keyword evidence="3" id="KW-0812">Transmembrane</keyword>
<name>A0A926VG39_9CYAN</name>
<dbReference type="Pfam" id="PF01522">
    <property type="entry name" value="Polysacc_deac_1"/>
    <property type="match status" value="1"/>
</dbReference>